<organism evidence="2 3">
    <name type="scientific">Methylobacterium gregans</name>
    <dbReference type="NCBI Taxonomy" id="374424"/>
    <lineage>
        <taxon>Bacteria</taxon>
        <taxon>Pseudomonadati</taxon>
        <taxon>Pseudomonadota</taxon>
        <taxon>Alphaproteobacteria</taxon>
        <taxon>Hyphomicrobiales</taxon>
        <taxon>Methylobacteriaceae</taxon>
        <taxon>Methylobacterium</taxon>
    </lineage>
</organism>
<dbReference type="Proteomes" id="UP001055108">
    <property type="component" value="Unassembled WGS sequence"/>
</dbReference>
<keyword evidence="3" id="KW-1185">Reference proteome</keyword>
<reference evidence="2" key="2">
    <citation type="submission" date="2021-08" db="EMBL/GenBank/DDBJ databases">
        <authorList>
            <person name="Tani A."/>
            <person name="Ola A."/>
            <person name="Ogura Y."/>
            <person name="Katsura K."/>
            <person name="Hayashi T."/>
        </authorList>
    </citation>
    <scope>NUCLEOTIDE SEQUENCE</scope>
    <source>
        <strain evidence="2">NBRC 103626</strain>
    </source>
</reference>
<evidence type="ECO:0000313" key="3">
    <source>
        <dbReference type="Proteomes" id="UP001055108"/>
    </source>
</evidence>
<dbReference type="EMBL" id="BPQM01000086">
    <property type="protein sequence ID" value="GJD80207.1"/>
    <property type="molecule type" value="Genomic_DNA"/>
</dbReference>
<accession>A0AA37MBR5</accession>
<comment type="caution">
    <text evidence="2">The sequence shown here is derived from an EMBL/GenBank/DDBJ whole genome shotgun (WGS) entry which is preliminary data.</text>
</comment>
<sequence length="100" mass="10858">MSAALPLPALPLPARPAPAARRIPPPETRAMLRPMPDTARLHREAVQFRILLGLTYPLFLAAALVQRLRGPTRPALAPRRTVFGEARAMAAQAVPFAFMG</sequence>
<proteinExistence type="predicted"/>
<dbReference type="AlphaFoldDB" id="A0AA37MBR5"/>
<gene>
    <name evidence="2" type="ORF">NBEOAGPD_3448</name>
</gene>
<evidence type="ECO:0000313" key="2">
    <source>
        <dbReference type="EMBL" id="GJD80207.1"/>
    </source>
</evidence>
<name>A0AA37MBR5_9HYPH</name>
<feature type="region of interest" description="Disordered" evidence="1">
    <location>
        <begin position="1"/>
        <end position="32"/>
    </location>
</feature>
<protein>
    <submittedName>
        <fullName evidence="2">Uncharacterized protein</fullName>
    </submittedName>
</protein>
<reference evidence="2" key="1">
    <citation type="journal article" date="2016" name="Front. Microbiol.">
        <title>Genome Sequence of the Piezophilic, Mesophilic Sulfate-Reducing Bacterium Desulfovibrio indicus J2T.</title>
        <authorList>
            <person name="Cao J."/>
            <person name="Maignien L."/>
            <person name="Shao Z."/>
            <person name="Alain K."/>
            <person name="Jebbar M."/>
        </authorList>
    </citation>
    <scope>NUCLEOTIDE SEQUENCE</scope>
    <source>
        <strain evidence="2">NBRC 103626</strain>
    </source>
</reference>
<evidence type="ECO:0000256" key="1">
    <source>
        <dbReference type="SAM" id="MobiDB-lite"/>
    </source>
</evidence>